<proteinExistence type="predicted"/>
<organism evidence="2 3">
    <name type="scientific">Canna indica</name>
    <name type="common">Indian-shot</name>
    <dbReference type="NCBI Taxonomy" id="4628"/>
    <lineage>
        <taxon>Eukaryota</taxon>
        <taxon>Viridiplantae</taxon>
        <taxon>Streptophyta</taxon>
        <taxon>Embryophyta</taxon>
        <taxon>Tracheophyta</taxon>
        <taxon>Spermatophyta</taxon>
        <taxon>Magnoliopsida</taxon>
        <taxon>Liliopsida</taxon>
        <taxon>Zingiberales</taxon>
        <taxon>Cannaceae</taxon>
        <taxon>Canna</taxon>
    </lineage>
</organism>
<dbReference type="AlphaFoldDB" id="A0AAQ3JU37"/>
<dbReference type="Proteomes" id="UP001327560">
    <property type="component" value="Chromosome 1"/>
</dbReference>
<keyword evidence="3" id="KW-1185">Reference proteome</keyword>
<dbReference type="EMBL" id="CP136890">
    <property type="protein sequence ID" value="WOK94841.1"/>
    <property type="molecule type" value="Genomic_DNA"/>
</dbReference>
<feature type="region of interest" description="Disordered" evidence="1">
    <location>
        <begin position="262"/>
        <end position="322"/>
    </location>
</feature>
<sequence>MRTRKGIERRKDSISQAVIDAVGCRRLEFEIDEVDDVVPMTQVARWQLHRRRALHRKEAFVSCVIIEGRRTRRRGERREKIAAAAAVVIRAQDVRRRLFGCAAAVIFRQERGIAHRPRLHRAQLTVATMAILVLRRWFQQHRLAQEQAAANAVLVLRRQVTAPAVDASAVIRRGVGGRRLVRPEALVLAAPANGNVAERAALRPVPATGPAVVPRLQLAVVVVVAKLGVRGIAPRAAQRRRRRRLLHLLPLLLVFPLQKQNQTPRLRPKRQRITNNTQNTKAGTAPASTPSSRPWRFGNRTSDLEKGGWRKGKKEESNDFWA</sequence>
<gene>
    <name evidence="2" type="ORF">Cni_G03546</name>
</gene>
<accession>A0AAQ3JU37</accession>
<evidence type="ECO:0000313" key="2">
    <source>
        <dbReference type="EMBL" id="WOK94841.1"/>
    </source>
</evidence>
<evidence type="ECO:0000313" key="3">
    <source>
        <dbReference type="Proteomes" id="UP001327560"/>
    </source>
</evidence>
<name>A0AAQ3JU37_9LILI</name>
<feature type="compositionally biased region" description="Basic and acidic residues" evidence="1">
    <location>
        <begin position="302"/>
        <end position="322"/>
    </location>
</feature>
<evidence type="ECO:0000256" key="1">
    <source>
        <dbReference type="SAM" id="MobiDB-lite"/>
    </source>
</evidence>
<feature type="compositionally biased region" description="Polar residues" evidence="1">
    <location>
        <begin position="273"/>
        <end position="292"/>
    </location>
</feature>
<reference evidence="2 3" key="1">
    <citation type="submission" date="2023-10" db="EMBL/GenBank/DDBJ databases">
        <title>Chromosome-scale genome assembly provides insights into flower coloration mechanisms of Canna indica.</title>
        <authorList>
            <person name="Li C."/>
        </authorList>
    </citation>
    <scope>NUCLEOTIDE SEQUENCE [LARGE SCALE GENOMIC DNA]</scope>
    <source>
        <tissue evidence="2">Flower</tissue>
    </source>
</reference>
<protein>
    <submittedName>
        <fullName evidence="2">Uncharacterized protein</fullName>
    </submittedName>
</protein>